<gene>
    <name evidence="1" type="ORF">PCOR1329_LOCUS54989</name>
</gene>
<dbReference type="EMBL" id="CAUYUJ010016729">
    <property type="protein sequence ID" value="CAK0868285.1"/>
    <property type="molecule type" value="Genomic_DNA"/>
</dbReference>
<name>A0ABN9V5Z1_9DINO</name>
<reference evidence="1" key="1">
    <citation type="submission" date="2023-10" db="EMBL/GenBank/DDBJ databases">
        <authorList>
            <person name="Chen Y."/>
            <person name="Shah S."/>
            <person name="Dougan E. K."/>
            <person name="Thang M."/>
            <person name="Chan C."/>
        </authorList>
    </citation>
    <scope>NUCLEOTIDE SEQUENCE [LARGE SCALE GENOMIC DNA]</scope>
</reference>
<comment type="caution">
    <text evidence="1">The sequence shown here is derived from an EMBL/GenBank/DDBJ whole genome shotgun (WGS) entry which is preliminary data.</text>
</comment>
<dbReference type="Proteomes" id="UP001189429">
    <property type="component" value="Unassembled WGS sequence"/>
</dbReference>
<keyword evidence="2" id="KW-1185">Reference proteome</keyword>
<sequence length="116" mass="12796">MSRWGADATNQLHVRFKSCALGKYWKVKKKLLIDHGAWKDTSILGSSPHTGFQHLACASEEEIDDLVRLSMGSDCGGGKDAFTIMVFECAKKFQVPEATLNSLTEHIQSFFAKASS</sequence>
<organism evidence="1 2">
    <name type="scientific">Prorocentrum cordatum</name>
    <dbReference type="NCBI Taxonomy" id="2364126"/>
    <lineage>
        <taxon>Eukaryota</taxon>
        <taxon>Sar</taxon>
        <taxon>Alveolata</taxon>
        <taxon>Dinophyceae</taxon>
        <taxon>Prorocentrales</taxon>
        <taxon>Prorocentraceae</taxon>
        <taxon>Prorocentrum</taxon>
    </lineage>
</organism>
<evidence type="ECO:0000313" key="1">
    <source>
        <dbReference type="EMBL" id="CAK0868285.1"/>
    </source>
</evidence>
<protein>
    <submittedName>
        <fullName evidence="1">Uncharacterized protein</fullName>
    </submittedName>
</protein>
<evidence type="ECO:0000313" key="2">
    <source>
        <dbReference type="Proteomes" id="UP001189429"/>
    </source>
</evidence>
<accession>A0ABN9V5Z1</accession>
<proteinExistence type="predicted"/>